<evidence type="ECO:0000256" key="11">
    <source>
        <dbReference type="ARBA" id="ARBA00047836"/>
    </source>
</evidence>
<reference evidence="16 17" key="1">
    <citation type="submission" date="2019-11" db="EMBL/GenBank/DDBJ databases">
        <title>Characterisation of Fundicoccus ignavus gen. nov. sp. nov., a novel genus of the family Aerococcaceae isolated from bulk tank milk.</title>
        <authorList>
            <person name="Siebert A."/>
            <person name="Huptas C."/>
            <person name="Wenning M."/>
            <person name="Scherer S."/>
            <person name="Doll E.V."/>
        </authorList>
    </citation>
    <scope>NUCLEOTIDE SEQUENCE [LARGE SCALE GENOMIC DNA]</scope>
    <source>
        <strain evidence="16 17">DSM 109653</strain>
    </source>
</reference>
<protein>
    <recommendedName>
        <fullName evidence="4 12">4-hydroxy-tetrahydrodipicolinate synthase</fullName>
        <shortName evidence="12">HTPA synthase</shortName>
        <ecNumber evidence="4 12">4.3.3.7</ecNumber>
    </recommendedName>
</protein>
<dbReference type="EC" id="4.3.3.7" evidence="4 12"/>
<comment type="caution">
    <text evidence="16">The sequence shown here is derived from an EMBL/GenBank/DDBJ whole genome shotgun (WGS) entry which is preliminary data.</text>
</comment>
<organism evidence="16 17">
    <name type="scientific">Fundicoccus ignavus</name>
    <dbReference type="NCBI Taxonomy" id="2664442"/>
    <lineage>
        <taxon>Bacteria</taxon>
        <taxon>Bacillati</taxon>
        <taxon>Bacillota</taxon>
        <taxon>Bacilli</taxon>
        <taxon>Lactobacillales</taxon>
        <taxon>Aerococcaceae</taxon>
        <taxon>Fundicoccus</taxon>
    </lineage>
</organism>
<dbReference type="SMART" id="SM01130">
    <property type="entry name" value="DHDPS"/>
    <property type="match status" value="1"/>
</dbReference>
<feature type="site" description="Part of a proton relay during catalysis" evidence="12">
    <location>
        <position position="47"/>
    </location>
</feature>
<dbReference type="NCBIfam" id="TIGR00674">
    <property type="entry name" value="dapA"/>
    <property type="match status" value="1"/>
</dbReference>
<dbReference type="GO" id="GO:0008840">
    <property type="term" value="F:4-hydroxy-tetrahydrodipicolinate synthase activity"/>
    <property type="evidence" value="ECO:0007669"/>
    <property type="project" value="UniProtKB-UniRule"/>
</dbReference>
<gene>
    <name evidence="12" type="primary">dapA</name>
    <name evidence="16" type="ORF">GIY11_05240</name>
</gene>
<dbReference type="SUPFAM" id="SSF51569">
    <property type="entry name" value="Aldolase"/>
    <property type="match status" value="1"/>
</dbReference>
<dbReference type="HAMAP" id="MF_00418">
    <property type="entry name" value="DapA"/>
    <property type="match status" value="1"/>
</dbReference>
<dbReference type="AlphaFoldDB" id="A0A844BYA7"/>
<dbReference type="CDD" id="cd00950">
    <property type="entry name" value="DHDPS"/>
    <property type="match status" value="1"/>
</dbReference>
<dbReference type="InterPro" id="IPR005263">
    <property type="entry name" value="DapA"/>
</dbReference>
<dbReference type="InterPro" id="IPR020624">
    <property type="entry name" value="Schiff_base-form_aldolases_CS"/>
</dbReference>
<evidence type="ECO:0000256" key="15">
    <source>
        <dbReference type="PIRSR" id="PIRSR001365-2"/>
    </source>
</evidence>
<keyword evidence="5 12" id="KW-0963">Cytoplasm</keyword>
<comment type="subcellular location">
    <subcellularLocation>
        <location evidence="12">Cytoplasm</location>
    </subcellularLocation>
</comment>
<keyword evidence="8 12" id="KW-0457">Lysine biosynthesis</keyword>
<evidence type="ECO:0000313" key="17">
    <source>
        <dbReference type="Proteomes" id="UP000469870"/>
    </source>
</evidence>
<comment type="function">
    <text evidence="1 12">Catalyzes the condensation of (S)-aspartate-beta-semialdehyde [(S)-ASA] and pyruvate to 4-hydroxy-tetrahydrodipicolinate (HTPA).</text>
</comment>
<evidence type="ECO:0000256" key="8">
    <source>
        <dbReference type="ARBA" id="ARBA00023154"/>
    </source>
</evidence>
<dbReference type="UniPathway" id="UPA00034">
    <property type="reaction ID" value="UER00017"/>
</dbReference>
<name>A0A844BYA7_9LACT</name>
<keyword evidence="7 12" id="KW-0220">Diaminopimelate biosynthesis</keyword>
<evidence type="ECO:0000256" key="10">
    <source>
        <dbReference type="ARBA" id="ARBA00023270"/>
    </source>
</evidence>
<comment type="caution">
    <text evidence="12">Was originally thought to be a dihydrodipicolinate synthase (DHDPS), catalyzing the condensation of (S)-aspartate-beta-semialdehyde [(S)-ASA] and pyruvate to dihydrodipicolinate (DHDP). However, it was shown in E.coli that the product of the enzymatic reaction is not dihydrodipicolinate but in fact (4S)-4-hydroxy-2,3,4,5-tetrahydro-(2S)-dipicolinic acid (HTPA), and that the consecutive dehydration reaction leading to DHDP is not spontaneous but catalyzed by DapB.</text>
</comment>
<feature type="active site" description="Schiff-base intermediate with substrate" evidence="12 14">
    <location>
        <position position="164"/>
    </location>
</feature>
<evidence type="ECO:0000256" key="4">
    <source>
        <dbReference type="ARBA" id="ARBA00012086"/>
    </source>
</evidence>
<keyword evidence="9 12" id="KW-0456">Lyase</keyword>
<evidence type="ECO:0000256" key="9">
    <source>
        <dbReference type="ARBA" id="ARBA00023239"/>
    </source>
</evidence>
<comment type="catalytic activity">
    <reaction evidence="11 12">
        <text>L-aspartate 4-semialdehyde + pyruvate = (2S,4S)-4-hydroxy-2,3,4,5-tetrahydrodipicolinate + H2O + H(+)</text>
        <dbReference type="Rhea" id="RHEA:34171"/>
        <dbReference type="ChEBI" id="CHEBI:15361"/>
        <dbReference type="ChEBI" id="CHEBI:15377"/>
        <dbReference type="ChEBI" id="CHEBI:15378"/>
        <dbReference type="ChEBI" id="CHEBI:67139"/>
        <dbReference type="ChEBI" id="CHEBI:537519"/>
        <dbReference type="EC" id="4.3.3.7"/>
    </reaction>
</comment>
<dbReference type="GO" id="GO:0005829">
    <property type="term" value="C:cytosol"/>
    <property type="evidence" value="ECO:0007669"/>
    <property type="project" value="TreeGrafter"/>
</dbReference>
<dbReference type="InterPro" id="IPR002220">
    <property type="entry name" value="DapA-like"/>
</dbReference>
<dbReference type="PIRSF" id="PIRSF001365">
    <property type="entry name" value="DHDPS"/>
    <property type="match status" value="1"/>
</dbReference>
<keyword evidence="6 12" id="KW-0028">Amino-acid biosynthesis</keyword>
<evidence type="ECO:0000256" key="1">
    <source>
        <dbReference type="ARBA" id="ARBA00003294"/>
    </source>
</evidence>
<evidence type="ECO:0000256" key="12">
    <source>
        <dbReference type="HAMAP-Rule" id="MF_00418"/>
    </source>
</evidence>
<evidence type="ECO:0000256" key="13">
    <source>
        <dbReference type="PIRNR" id="PIRNR001365"/>
    </source>
</evidence>
<sequence length="297" mass="33041">MHIYEGSAVALVTPFDERTNEIDWTAFEELLDFHLDNLTDALVITGTTGESSTLTDGEQIELIKFAVDYVDGRVPIIAGTGINDTAHSIKLSQQAEMVGADALLIVTPYYNKTSTRGMLIHFKTIADSVNIPIILYHVPGRTGAILTVDQVVELANHPNIVAIKDATGDLEYTRELRERLPEEFAIYSGNDDINLEMLKLGVNGFISVTANVLPRELHQQYELFANGQLDEAEALTERLAGINEALFLETNPIPVKYLVHEMGYIQNSYRLPLIEPSEEVKTELAQYDTLVSDYKKA</sequence>
<evidence type="ECO:0000313" key="16">
    <source>
        <dbReference type="EMBL" id="MRI81417.1"/>
    </source>
</evidence>
<dbReference type="PANTHER" id="PTHR12128">
    <property type="entry name" value="DIHYDRODIPICOLINATE SYNTHASE"/>
    <property type="match status" value="1"/>
</dbReference>
<dbReference type="RefSeq" id="WP_153861783.1">
    <property type="nucleotide sequence ID" value="NZ_WJQR01000004.1"/>
</dbReference>
<evidence type="ECO:0000256" key="6">
    <source>
        <dbReference type="ARBA" id="ARBA00022605"/>
    </source>
</evidence>
<evidence type="ECO:0000256" key="2">
    <source>
        <dbReference type="ARBA" id="ARBA00005120"/>
    </source>
</evidence>
<dbReference type="Gene3D" id="3.20.20.70">
    <property type="entry name" value="Aldolase class I"/>
    <property type="match status" value="1"/>
</dbReference>
<dbReference type="PRINTS" id="PR00146">
    <property type="entry name" value="DHPICSNTHASE"/>
</dbReference>
<accession>A0A844BYA7</accession>
<comment type="similarity">
    <text evidence="3 12 13">Belongs to the DapA family.</text>
</comment>
<comment type="pathway">
    <text evidence="2 12">Amino-acid biosynthesis; L-lysine biosynthesis via DAP pathway; (S)-tetrahydrodipicolinate from L-aspartate: step 3/4.</text>
</comment>
<proteinExistence type="inferred from homology"/>
<feature type="active site" description="Proton donor/acceptor" evidence="12 14">
    <location>
        <position position="136"/>
    </location>
</feature>
<feature type="site" description="Part of a proton relay during catalysis" evidence="12">
    <location>
        <position position="110"/>
    </location>
</feature>
<dbReference type="GO" id="GO:0019877">
    <property type="term" value="P:diaminopimelate biosynthetic process"/>
    <property type="evidence" value="ECO:0007669"/>
    <property type="project" value="UniProtKB-UniRule"/>
</dbReference>
<dbReference type="EMBL" id="WJQR01000004">
    <property type="protein sequence ID" value="MRI81417.1"/>
    <property type="molecule type" value="Genomic_DNA"/>
</dbReference>
<evidence type="ECO:0000256" key="3">
    <source>
        <dbReference type="ARBA" id="ARBA00007592"/>
    </source>
</evidence>
<keyword evidence="10 12" id="KW-0704">Schiff base</keyword>
<dbReference type="PANTHER" id="PTHR12128:SF66">
    <property type="entry name" value="4-HYDROXY-2-OXOGLUTARATE ALDOLASE, MITOCHONDRIAL"/>
    <property type="match status" value="1"/>
</dbReference>
<dbReference type="Proteomes" id="UP000469870">
    <property type="component" value="Unassembled WGS sequence"/>
</dbReference>
<evidence type="ECO:0000256" key="7">
    <source>
        <dbReference type="ARBA" id="ARBA00022915"/>
    </source>
</evidence>
<dbReference type="InterPro" id="IPR013785">
    <property type="entry name" value="Aldolase_TIM"/>
</dbReference>
<feature type="binding site" evidence="12 15">
    <location>
        <position position="48"/>
    </location>
    <ligand>
        <name>pyruvate</name>
        <dbReference type="ChEBI" id="CHEBI:15361"/>
    </ligand>
</feature>
<dbReference type="Pfam" id="PF00701">
    <property type="entry name" value="DHDPS"/>
    <property type="match status" value="1"/>
</dbReference>
<dbReference type="GO" id="GO:0009089">
    <property type="term" value="P:lysine biosynthetic process via diaminopimelate"/>
    <property type="evidence" value="ECO:0007669"/>
    <property type="project" value="UniProtKB-UniRule"/>
</dbReference>
<dbReference type="InterPro" id="IPR020625">
    <property type="entry name" value="Schiff_base-form_aldolases_AS"/>
</dbReference>
<evidence type="ECO:0000256" key="14">
    <source>
        <dbReference type="PIRSR" id="PIRSR001365-1"/>
    </source>
</evidence>
<dbReference type="PROSITE" id="PS00665">
    <property type="entry name" value="DHDPS_1"/>
    <property type="match status" value="1"/>
</dbReference>
<comment type="subunit">
    <text evidence="12">Homotetramer; dimer of dimers.</text>
</comment>
<evidence type="ECO:0000256" key="5">
    <source>
        <dbReference type="ARBA" id="ARBA00022490"/>
    </source>
</evidence>
<feature type="binding site" evidence="12 15">
    <location>
        <position position="206"/>
    </location>
    <ligand>
        <name>pyruvate</name>
        <dbReference type="ChEBI" id="CHEBI:15361"/>
    </ligand>
</feature>
<dbReference type="PROSITE" id="PS00666">
    <property type="entry name" value="DHDPS_2"/>
    <property type="match status" value="1"/>
</dbReference>